<gene>
    <name evidence="2" type="ORF">OUY24_16540</name>
</gene>
<dbReference type="InterPro" id="IPR025110">
    <property type="entry name" value="AMP-bd_C"/>
</dbReference>
<name>A0ABT4SYY6_9ACTN</name>
<keyword evidence="3" id="KW-1185">Reference proteome</keyword>
<sequence length="71" mass="7974">PPRLGEVTAAFVVVSGELDESELLAWCRERLANFKVPRRVWILDELPRGAVGKIAKPRLQELAVDLLRRPG</sequence>
<accession>A0ABT4SYY6</accession>
<dbReference type="Pfam" id="PF13193">
    <property type="entry name" value="AMP-binding_C"/>
    <property type="match status" value="1"/>
</dbReference>
<dbReference type="SUPFAM" id="SSF56801">
    <property type="entry name" value="Acetyl-CoA synthetase-like"/>
    <property type="match status" value="1"/>
</dbReference>
<feature type="domain" description="AMP-binding enzyme C-terminal" evidence="1">
    <location>
        <begin position="3"/>
        <end position="53"/>
    </location>
</feature>
<comment type="caution">
    <text evidence="2">The sequence shown here is derived from an EMBL/GenBank/DDBJ whole genome shotgun (WGS) entry which is preliminary data.</text>
</comment>
<dbReference type="Gene3D" id="3.30.300.30">
    <property type="match status" value="1"/>
</dbReference>
<reference evidence="2 3" key="1">
    <citation type="submission" date="2022-11" db="EMBL/GenBank/DDBJ databases">
        <title>Nonomuraea corallina sp. nov., a new species of the genus Nonomuraea isolated from sea side sediment in Thai sea.</title>
        <authorList>
            <person name="Ngamcharungchit C."/>
            <person name="Matsumoto A."/>
            <person name="Suriyachadkun C."/>
            <person name="Panbangred W."/>
            <person name="Inahashi Y."/>
            <person name="Intra B."/>
        </authorList>
    </citation>
    <scope>NUCLEOTIDE SEQUENCE [LARGE SCALE GENOMIC DNA]</scope>
    <source>
        <strain evidence="2 3">DSM 43553</strain>
    </source>
</reference>
<evidence type="ECO:0000313" key="2">
    <source>
        <dbReference type="EMBL" id="MDA0642244.1"/>
    </source>
</evidence>
<dbReference type="InterPro" id="IPR045851">
    <property type="entry name" value="AMP-bd_C_sf"/>
</dbReference>
<dbReference type="RefSeq" id="WP_416276709.1">
    <property type="nucleotide sequence ID" value="NZ_JAPNUD010000037.1"/>
</dbReference>
<organism evidence="2 3">
    <name type="scientific">Nonomuraea ferruginea</name>
    <dbReference type="NCBI Taxonomy" id="46174"/>
    <lineage>
        <taxon>Bacteria</taxon>
        <taxon>Bacillati</taxon>
        <taxon>Actinomycetota</taxon>
        <taxon>Actinomycetes</taxon>
        <taxon>Streptosporangiales</taxon>
        <taxon>Streptosporangiaceae</taxon>
        <taxon>Nonomuraea</taxon>
    </lineage>
</organism>
<evidence type="ECO:0000313" key="3">
    <source>
        <dbReference type="Proteomes" id="UP001212498"/>
    </source>
</evidence>
<proteinExistence type="predicted"/>
<dbReference type="Proteomes" id="UP001212498">
    <property type="component" value="Unassembled WGS sequence"/>
</dbReference>
<evidence type="ECO:0000259" key="1">
    <source>
        <dbReference type="Pfam" id="PF13193"/>
    </source>
</evidence>
<feature type="non-terminal residue" evidence="2">
    <location>
        <position position="1"/>
    </location>
</feature>
<dbReference type="EMBL" id="JAPNUD010000037">
    <property type="protein sequence ID" value="MDA0642244.1"/>
    <property type="molecule type" value="Genomic_DNA"/>
</dbReference>
<protein>
    <recommendedName>
        <fullName evidence="1">AMP-binding enzyme C-terminal domain-containing protein</fullName>
    </recommendedName>
</protein>